<comment type="caution">
    <text evidence="1">The sequence shown here is derived from an EMBL/GenBank/DDBJ whole genome shotgun (WGS) entry which is preliminary data.</text>
</comment>
<reference evidence="1 2" key="3">
    <citation type="journal article" date="2022" name="Microbiol. Spectr.">
        <title>Folding features and dynamics of 3D genome architecture in plant fungal pathogens.</title>
        <authorList>
            <person name="Xia C."/>
        </authorList>
    </citation>
    <scope>NUCLEOTIDE SEQUENCE [LARGE SCALE GENOMIC DNA]</scope>
    <source>
        <strain evidence="1 2">93-210</strain>
    </source>
</reference>
<accession>A0ACC0EQC0</accession>
<organism evidence="1 2">
    <name type="scientific">Puccinia striiformis f. sp. tritici</name>
    <dbReference type="NCBI Taxonomy" id="168172"/>
    <lineage>
        <taxon>Eukaryota</taxon>
        <taxon>Fungi</taxon>
        <taxon>Dikarya</taxon>
        <taxon>Basidiomycota</taxon>
        <taxon>Pucciniomycotina</taxon>
        <taxon>Pucciniomycetes</taxon>
        <taxon>Pucciniales</taxon>
        <taxon>Pucciniaceae</taxon>
        <taxon>Puccinia</taxon>
    </lineage>
</organism>
<dbReference type="EMBL" id="CM045867">
    <property type="protein sequence ID" value="KAI7958871.1"/>
    <property type="molecule type" value="Genomic_DNA"/>
</dbReference>
<name>A0ACC0EQC0_9BASI</name>
<keyword evidence="2" id="KW-1185">Reference proteome</keyword>
<gene>
    <name evidence="1" type="ORF">MJO28_002662</name>
</gene>
<protein>
    <submittedName>
        <fullName evidence="1">Uncharacterized protein</fullName>
    </submittedName>
</protein>
<proteinExistence type="predicted"/>
<dbReference type="Proteomes" id="UP001060170">
    <property type="component" value="Chromosome 3"/>
</dbReference>
<evidence type="ECO:0000313" key="2">
    <source>
        <dbReference type="Proteomes" id="UP001060170"/>
    </source>
</evidence>
<reference evidence="2" key="2">
    <citation type="journal article" date="2018" name="Mol. Plant Microbe Interact.">
        <title>Genome sequence resources for the wheat stripe rust pathogen (Puccinia striiformis f. sp. tritici) and the barley stripe rust pathogen (Puccinia striiformis f. sp. hordei).</title>
        <authorList>
            <person name="Xia C."/>
            <person name="Wang M."/>
            <person name="Yin C."/>
            <person name="Cornejo O.E."/>
            <person name="Hulbert S.H."/>
            <person name="Chen X."/>
        </authorList>
    </citation>
    <scope>NUCLEOTIDE SEQUENCE [LARGE SCALE GENOMIC DNA]</scope>
    <source>
        <strain evidence="2">93-210</strain>
    </source>
</reference>
<evidence type="ECO:0000313" key="1">
    <source>
        <dbReference type="EMBL" id="KAI7958871.1"/>
    </source>
</evidence>
<sequence length="244" mass="27771">MVFVQYSADIKVLVVRWSLEGETLPDICNKIGYSVSRQSLDRWRLLFEETRAVIRDPTTYGQLGRIQKLSSEDSSFMISLLKEEPGLFLDEIREKLYDATGVLLSISAVHDNLVNQLRITLKKAETLNIKKCLVKKFRYIDQMRYYPAEFLVFTDESAVCDRDLLRTFARSQIGSPSAHFIINQNPARLSILPAIGMSAILAMTVRDDTFNAKKFEHFLKWDLVCLITPGVLCLLVALANSSPM</sequence>
<reference evidence="2" key="1">
    <citation type="journal article" date="2018" name="BMC Genomics">
        <title>Genomic insights into host adaptation between the wheat stripe rust pathogen (Puccinia striiformis f. sp. tritici) and the barley stripe rust pathogen (Puccinia striiformis f. sp. hordei).</title>
        <authorList>
            <person name="Xia C."/>
            <person name="Wang M."/>
            <person name="Yin C."/>
            <person name="Cornejo O.E."/>
            <person name="Hulbert S.H."/>
            <person name="Chen X."/>
        </authorList>
    </citation>
    <scope>NUCLEOTIDE SEQUENCE [LARGE SCALE GENOMIC DNA]</scope>
    <source>
        <strain evidence="2">93-210</strain>
    </source>
</reference>